<reference evidence="1" key="1">
    <citation type="submission" date="2023-02" db="EMBL/GenBank/DDBJ databases">
        <title>Actinokineospora globicatena NBRC 15670.</title>
        <authorList>
            <person name="Ichikawa N."/>
            <person name="Sato H."/>
            <person name="Tonouchi N."/>
        </authorList>
    </citation>
    <scope>NUCLEOTIDE SEQUENCE</scope>
    <source>
        <strain evidence="1">NBRC 15670</strain>
    </source>
</reference>
<protein>
    <submittedName>
        <fullName evidence="1">Uncharacterized protein</fullName>
    </submittedName>
</protein>
<dbReference type="Proteomes" id="UP001165042">
    <property type="component" value="Unassembled WGS sequence"/>
</dbReference>
<gene>
    <name evidence="1" type="ORF">Aglo03_54750</name>
</gene>
<accession>A0A9W6QU67</accession>
<comment type="caution">
    <text evidence="1">The sequence shown here is derived from an EMBL/GenBank/DDBJ whole genome shotgun (WGS) entry which is preliminary data.</text>
</comment>
<evidence type="ECO:0000313" key="2">
    <source>
        <dbReference type="Proteomes" id="UP001165042"/>
    </source>
</evidence>
<dbReference type="AlphaFoldDB" id="A0A9W6QU67"/>
<keyword evidence="2" id="KW-1185">Reference proteome</keyword>
<organism evidence="1 2">
    <name type="scientific">Actinokineospora globicatena</name>
    <dbReference type="NCBI Taxonomy" id="103729"/>
    <lineage>
        <taxon>Bacteria</taxon>
        <taxon>Bacillati</taxon>
        <taxon>Actinomycetota</taxon>
        <taxon>Actinomycetes</taxon>
        <taxon>Pseudonocardiales</taxon>
        <taxon>Pseudonocardiaceae</taxon>
        <taxon>Actinokineospora</taxon>
    </lineage>
</organism>
<name>A0A9W6QU67_9PSEU</name>
<evidence type="ECO:0000313" key="1">
    <source>
        <dbReference type="EMBL" id="GLW94659.1"/>
    </source>
</evidence>
<sequence>MYSSSTEVRVSAGLEVAADCPMHSFNAGQDGIAIVLGERDGVEMIYRPESLRRLITVATEALAAR</sequence>
<dbReference type="EMBL" id="BSSD01000010">
    <property type="protein sequence ID" value="GLW94659.1"/>
    <property type="molecule type" value="Genomic_DNA"/>
</dbReference>
<proteinExistence type="predicted"/>
<dbReference type="RefSeq" id="WP_253833558.1">
    <property type="nucleotide sequence ID" value="NZ_BAAAVC010000001.1"/>
</dbReference>